<dbReference type="InterPro" id="IPR027385">
    <property type="entry name" value="Beta-barrel_OMP"/>
</dbReference>
<evidence type="ECO:0000313" key="5">
    <source>
        <dbReference type="Proteomes" id="UP001597374"/>
    </source>
</evidence>
<dbReference type="EMBL" id="JBHUIM010000001">
    <property type="protein sequence ID" value="MFD2245510.1"/>
    <property type="molecule type" value="Genomic_DNA"/>
</dbReference>
<evidence type="ECO:0000259" key="3">
    <source>
        <dbReference type="Pfam" id="PF13505"/>
    </source>
</evidence>
<dbReference type="Pfam" id="PF13505">
    <property type="entry name" value="OMP_b-brl"/>
    <property type="match status" value="1"/>
</dbReference>
<dbReference type="Gene3D" id="2.40.160.20">
    <property type="match status" value="1"/>
</dbReference>
<comment type="caution">
    <text evidence="4">The sequence shown here is derived from an EMBL/GenBank/DDBJ whole genome shotgun (WGS) entry which is preliminary data.</text>
</comment>
<evidence type="ECO:0000256" key="1">
    <source>
        <dbReference type="ARBA" id="ARBA00022729"/>
    </source>
</evidence>
<dbReference type="InterPro" id="IPR011250">
    <property type="entry name" value="OMP/PagP_B-barrel"/>
</dbReference>
<feature type="chain" id="PRO_5045536992" evidence="2">
    <location>
        <begin position="21"/>
        <end position="189"/>
    </location>
</feature>
<organism evidence="4 5">
    <name type="scientific">Pontibacter ruber</name>
    <dbReference type="NCBI Taxonomy" id="1343895"/>
    <lineage>
        <taxon>Bacteria</taxon>
        <taxon>Pseudomonadati</taxon>
        <taxon>Bacteroidota</taxon>
        <taxon>Cytophagia</taxon>
        <taxon>Cytophagales</taxon>
        <taxon>Hymenobacteraceae</taxon>
        <taxon>Pontibacter</taxon>
    </lineage>
</organism>
<dbReference type="Proteomes" id="UP001597374">
    <property type="component" value="Unassembled WGS sequence"/>
</dbReference>
<dbReference type="RefSeq" id="WP_250429020.1">
    <property type="nucleotide sequence ID" value="NZ_JALPRR010000002.1"/>
</dbReference>
<gene>
    <name evidence="4" type="ORF">ACFSKP_04535</name>
</gene>
<name>A0ABW5CW33_9BACT</name>
<dbReference type="SUPFAM" id="SSF56925">
    <property type="entry name" value="OMPA-like"/>
    <property type="match status" value="1"/>
</dbReference>
<protein>
    <submittedName>
        <fullName evidence="4">Outer membrane protein</fullName>
    </submittedName>
</protein>
<keyword evidence="5" id="KW-1185">Reference proteome</keyword>
<feature type="domain" description="Outer membrane protein beta-barrel" evidence="3">
    <location>
        <begin position="12"/>
        <end position="170"/>
    </location>
</feature>
<keyword evidence="1 2" id="KW-0732">Signal</keyword>
<reference evidence="5" key="1">
    <citation type="journal article" date="2019" name="Int. J. Syst. Evol. Microbiol.">
        <title>The Global Catalogue of Microorganisms (GCM) 10K type strain sequencing project: providing services to taxonomists for standard genome sequencing and annotation.</title>
        <authorList>
            <consortium name="The Broad Institute Genomics Platform"/>
            <consortium name="The Broad Institute Genome Sequencing Center for Infectious Disease"/>
            <person name="Wu L."/>
            <person name="Ma J."/>
        </authorList>
    </citation>
    <scope>NUCLEOTIDE SEQUENCE [LARGE SCALE GENOMIC DNA]</scope>
    <source>
        <strain evidence="5">CGMCC 4.1782</strain>
    </source>
</reference>
<feature type="signal peptide" evidence="2">
    <location>
        <begin position="1"/>
        <end position="20"/>
    </location>
</feature>
<evidence type="ECO:0000256" key="2">
    <source>
        <dbReference type="SAM" id="SignalP"/>
    </source>
</evidence>
<accession>A0ABW5CW33</accession>
<evidence type="ECO:0000313" key="4">
    <source>
        <dbReference type="EMBL" id="MFD2245510.1"/>
    </source>
</evidence>
<proteinExistence type="predicted"/>
<sequence>MKKLLLLFTVMLASAGAAMAQGAAQDSTQNTVQEQSKIRLNAGLIFGSKSGMDDDGSEKGGIGLNVGGEYFFTDKIAAAPSFDYFFKSSVEKTWVRVSSLNLDGRYYFAENGGANFYGIAGISVAFAKVGYDYGDYGKGSASDSETGLNIGAGLVYPLESFDFNAQVKYNTPLEQFVLQAGVSFPLNLK</sequence>